<dbReference type="PANTHER" id="PTHR12232:SF0">
    <property type="entry name" value="THIOREDOXIN DOMAIN-CONTAINING PROTEIN"/>
    <property type="match status" value="1"/>
</dbReference>
<dbReference type="PANTHER" id="PTHR12232">
    <property type="entry name" value="SH3 DOMAIN-BINDING GLUTAMIC ACID-RICH-LIKE PROTEIN"/>
    <property type="match status" value="1"/>
</dbReference>
<dbReference type="RefSeq" id="XP_028476156.1">
    <property type="nucleotide sequence ID" value="XM_028623223.1"/>
</dbReference>
<gene>
    <name evidence="3" type="ORF">EHS24_007888</name>
</gene>
<evidence type="ECO:0000313" key="3">
    <source>
        <dbReference type="EMBL" id="RSH81701.1"/>
    </source>
</evidence>
<accession>A0A427XSG5</accession>
<evidence type="ECO:0000256" key="1">
    <source>
        <dbReference type="ARBA" id="ARBA00007764"/>
    </source>
</evidence>
<dbReference type="PROSITE" id="PS51354">
    <property type="entry name" value="GLUTAREDOXIN_2"/>
    <property type="match status" value="1"/>
</dbReference>
<comment type="caution">
    <text evidence="3">The sequence shown here is derived from an EMBL/GenBank/DDBJ whole genome shotgun (WGS) entry which is preliminary data.</text>
</comment>
<sequence>MAPPPVTIYVTSLTSQPKVRKHIQLLHSALSGLEIPYEAFDLAIDEDAKRRWQRAKPLGMVVGLPGYLVGGEWHGTMDEFEEAVEMGTLESFLKQDTDHADASMTIGEAELDRLMREMTDADLDQLVGDLTIDDIDPAAVKEAVKEDPVVPKAAAVEEPSKAAAVEPVAPVKAVEPVVAVEESVKLPAAEPEAPVKESAATETQSASTGILGTATAAVTIAATTAVATVSETASSVADAAKSLVAEPEGVTAKRADVVAEDKEEEKEASPVATKTEEKEAAPLTAEASLDDVIDKTLAKEAVEAEQKKEKDE</sequence>
<dbReference type="Proteomes" id="UP000279236">
    <property type="component" value="Unassembled WGS sequence"/>
</dbReference>
<dbReference type="InterPro" id="IPR051033">
    <property type="entry name" value="SH3BGR"/>
</dbReference>
<dbReference type="GO" id="GO:0005737">
    <property type="term" value="C:cytoplasm"/>
    <property type="evidence" value="ECO:0007669"/>
    <property type="project" value="TreeGrafter"/>
</dbReference>
<feature type="compositionally biased region" description="Basic and acidic residues" evidence="2">
    <location>
        <begin position="254"/>
        <end position="280"/>
    </location>
</feature>
<protein>
    <submittedName>
        <fullName evidence="3">Uncharacterized protein</fullName>
    </submittedName>
</protein>
<evidence type="ECO:0000256" key="2">
    <source>
        <dbReference type="SAM" id="MobiDB-lite"/>
    </source>
</evidence>
<evidence type="ECO:0000313" key="4">
    <source>
        <dbReference type="Proteomes" id="UP000279236"/>
    </source>
</evidence>
<dbReference type="AlphaFoldDB" id="A0A427XSG5"/>
<dbReference type="EMBL" id="RSCE01000006">
    <property type="protein sequence ID" value="RSH81701.1"/>
    <property type="molecule type" value="Genomic_DNA"/>
</dbReference>
<feature type="region of interest" description="Disordered" evidence="2">
    <location>
        <begin position="254"/>
        <end position="289"/>
    </location>
</feature>
<dbReference type="GeneID" id="39592431"/>
<dbReference type="Gene3D" id="3.40.30.10">
    <property type="entry name" value="Glutaredoxin"/>
    <property type="match status" value="1"/>
</dbReference>
<comment type="similarity">
    <text evidence="1">Belongs to the SH3BGR family.</text>
</comment>
<dbReference type="InterPro" id="IPR006993">
    <property type="entry name" value="Glut_rich_SH3-bd"/>
</dbReference>
<dbReference type="Pfam" id="PF04908">
    <property type="entry name" value="SH3BGR"/>
    <property type="match status" value="1"/>
</dbReference>
<keyword evidence="4" id="KW-1185">Reference proteome</keyword>
<proteinExistence type="inferred from homology"/>
<dbReference type="SUPFAM" id="SSF52833">
    <property type="entry name" value="Thioredoxin-like"/>
    <property type="match status" value="1"/>
</dbReference>
<organism evidence="3 4">
    <name type="scientific">Apiotrichum porosum</name>
    <dbReference type="NCBI Taxonomy" id="105984"/>
    <lineage>
        <taxon>Eukaryota</taxon>
        <taxon>Fungi</taxon>
        <taxon>Dikarya</taxon>
        <taxon>Basidiomycota</taxon>
        <taxon>Agaricomycotina</taxon>
        <taxon>Tremellomycetes</taxon>
        <taxon>Trichosporonales</taxon>
        <taxon>Trichosporonaceae</taxon>
        <taxon>Apiotrichum</taxon>
    </lineage>
</organism>
<reference evidence="3 4" key="1">
    <citation type="submission" date="2018-11" db="EMBL/GenBank/DDBJ databases">
        <title>Genome sequence of Apiotrichum porosum DSM 27194.</title>
        <authorList>
            <person name="Aliyu H."/>
            <person name="Gorte O."/>
            <person name="Ochsenreither K."/>
        </authorList>
    </citation>
    <scope>NUCLEOTIDE SEQUENCE [LARGE SCALE GENOMIC DNA]</scope>
    <source>
        <strain evidence="3 4">DSM 27194</strain>
    </source>
</reference>
<name>A0A427XSG5_9TREE</name>
<dbReference type="InterPro" id="IPR036249">
    <property type="entry name" value="Thioredoxin-like_sf"/>
</dbReference>
<dbReference type="OrthoDB" id="9932926at2759"/>